<feature type="domain" description="RING-type" evidence="20">
    <location>
        <begin position="35"/>
        <end position="72"/>
    </location>
</feature>
<keyword evidence="15 18" id="KW-0539">Nucleus</keyword>
<evidence type="ECO:0000256" key="2">
    <source>
        <dbReference type="ARBA" id="ARBA00004123"/>
    </source>
</evidence>
<dbReference type="InterPro" id="IPR039577">
    <property type="entry name" value="Rad18"/>
</dbReference>
<evidence type="ECO:0000256" key="12">
    <source>
        <dbReference type="ARBA" id="ARBA00022833"/>
    </source>
</evidence>
<keyword evidence="10 16" id="KW-0863">Zinc-finger</keyword>
<evidence type="ECO:0000256" key="6">
    <source>
        <dbReference type="ARBA" id="ARBA00015551"/>
    </source>
</evidence>
<evidence type="ECO:0000256" key="9">
    <source>
        <dbReference type="ARBA" id="ARBA00022763"/>
    </source>
</evidence>
<comment type="subunit">
    <text evidence="18">Interacts with E2 UBC2, forming a complex with ubiquitin ligase activity.</text>
</comment>
<dbReference type="InterPro" id="IPR006642">
    <property type="entry name" value="Rad18_UBZ4"/>
</dbReference>
<keyword evidence="8 18" id="KW-0479">Metal-binding</keyword>
<dbReference type="NCBIfam" id="TIGR00599">
    <property type="entry name" value="rad18"/>
    <property type="match status" value="1"/>
</dbReference>
<feature type="region of interest" description="Disordered" evidence="19">
    <location>
        <begin position="362"/>
        <end position="422"/>
    </location>
</feature>
<evidence type="ECO:0000256" key="14">
    <source>
        <dbReference type="ARBA" id="ARBA00023204"/>
    </source>
</evidence>
<dbReference type="Pfam" id="PF13923">
    <property type="entry name" value="zf-C3HC4_2"/>
    <property type="match status" value="1"/>
</dbReference>
<protein>
    <recommendedName>
        <fullName evidence="6 18">Postreplication repair E3 ubiquitin-protein ligase RAD18</fullName>
        <ecNumber evidence="5 18">2.3.2.27</ecNumber>
    </recommendedName>
    <alternativeName>
        <fullName evidence="18">RING-type E3 ubiquitin transferase RAD18</fullName>
    </alternativeName>
</protein>
<name>G3BBU1_CANTC</name>
<evidence type="ECO:0000256" key="3">
    <source>
        <dbReference type="ARBA" id="ARBA00004906"/>
    </source>
</evidence>
<dbReference type="InterPro" id="IPR001841">
    <property type="entry name" value="Znf_RING"/>
</dbReference>
<keyword evidence="11 18" id="KW-0833">Ubl conjugation pathway</keyword>
<evidence type="ECO:0000259" key="20">
    <source>
        <dbReference type="PROSITE" id="PS50089"/>
    </source>
</evidence>
<dbReference type="PANTHER" id="PTHR14134:SF2">
    <property type="entry name" value="E3 UBIQUITIN-PROTEIN LIGASE RAD18"/>
    <property type="match status" value="1"/>
</dbReference>
<evidence type="ECO:0000256" key="11">
    <source>
        <dbReference type="ARBA" id="ARBA00022786"/>
    </source>
</evidence>
<feature type="domain" description="UBZ4-type" evidence="22">
    <location>
        <begin position="163"/>
        <end position="191"/>
    </location>
</feature>
<keyword evidence="13 18" id="KW-0238">DNA-binding</keyword>
<dbReference type="InterPro" id="IPR004580">
    <property type="entry name" value="Rad18_fungi"/>
</dbReference>
<dbReference type="AlphaFoldDB" id="G3BBU1"/>
<dbReference type="GeneID" id="18247974"/>
<comment type="similarity">
    <text evidence="4 18">Belongs to the RAD18 family.</text>
</comment>
<dbReference type="FunFam" id="3.30.40.10:FF:000172">
    <property type="entry name" value="E3 ubiquitin-protein ligase RAD18"/>
    <property type="match status" value="1"/>
</dbReference>
<comment type="function">
    <text evidence="18">E3 RING-finger protein, member of the UBC2/RAD6 epistasis group. Associates to the E2 ubiquitin conjugating enzyme UBC2/RAD6 to form the UBC2-RAD18 ubiquitin ligase complex involved in postreplicative repair (PRR) of damaged DNA.</text>
</comment>
<gene>
    <name evidence="23" type="ORF">CANTEDRAFT_115704</name>
</gene>
<dbReference type="Proteomes" id="UP000000707">
    <property type="component" value="Unassembled WGS sequence"/>
</dbReference>
<evidence type="ECO:0000256" key="7">
    <source>
        <dbReference type="ARBA" id="ARBA00022679"/>
    </source>
</evidence>
<proteinExistence type="inferred from homology"/>
<feature type="domain" description="SAP" evidence="21">
    <location>
        <begin position="253"/>
        <end position="287"/>
    </location>
</feature>
<dbReference type="STRING" id="590646.G3BBU1"/>
<dbReference type="EMBL" id="GL996527">
    <property type="protein sequence ID" value="EGV62239.1"/>
    <property type="molecule type" value="Genomic_DNA"/>
</dbReference>
<evidence type="ECO:0000256" key="10">
    <source>
        <dbReference type="ARBA" id="ARBA00022771"/>
    </source>
</evidence>
<dbReference type="SMART" id="SM00734">
    <property type="entry name" value="ZnF_Rad18"/>
    <property type="match status" value="1"/>
</dbReference>
<evidence type="ECO:0000259" key="21">
    <source>
        <dbReference type="PROSITE" id="PS50800"/>
    </source>
</evidence>
<comment type="catalytic activity">
    <reaction evidence="1 18">
        <text>S-ubiquitinyl-[E2 ubiquitin-conjugating enzyme]-L-cysteine + [acceptor protein]-L-lysine = [E2 ubiquitin-conjugating enzyme]-L-cysteine + N(6)-ubiquitinyl-[acceptor protein]-L-lysine.</text>
        <dbReference type="EC" id="2.3.2.27"/>
    </reaction>
</comment>
<dbReference type="PROSITE" id="PS50089">
    <property type="entry name" value="ZF_RING_2"/>
    <property type="match status" value="1"/>
</dbReference>
<feature type="region of interest" description="Disordered" evidence="19">
    <location>
        <begin position="109"/>
        <end position="141"/>
    </location>
</feature>
<evidence type="ECO:0000259" key="22">
    <source>
        <dbReference type="PROSITE" id="PS51908"/>
    </source>
</evidence>
<evidence type="ECO:0000313" key="23">
    <source>
        <dbReference type="EMBL" id="EGV62239.1"/>
    </source>
</evidence>
<keyword evidence="7 18" id="KW-0808">Transferase</keyword>
<evidence type="ECO:0000256" key="13">
    <source>
        <dbReference type="ARBA" id="ARBA00023125"/>
    </source>
</evidence>
<dbReference type="PROSITE" id="PS00518">
    <property type="entry name" value="ZF_RING_1"/>
    <property type="match status" value="1"/>
</dbReference>
<dbReference type="InterPro" id="IPR003034">
    <property type="entry name" value="SAP_dom"/>
</dbReference>
<dbReference type="GO" id="GO:0005634">
    <property type="term" value="C:nucleus"/>
    <property type="evidence" value="ECO:0007669"/>
    <property type="project" value="UniProtKB-SubCell"/>
</dbReference>
<dbReference type="HOGENOM" id="CLU_028491_2_0_1"/>
<dbReference type="InterPro" id="IPR017907">
    <property type="entry name" value="Znf_RING_CS"/>
</dbReference>
<dbReference type="Gene3D" id="3.30.160.60">
    <property type="entry name" value="Classic Zinc Finger"/>
    <property type="match status" value="1"/>
</dbReference>
<dbReference type="GO" id="GO:0061630">
    <property type="term" value="F:ubiquitin protein ligase activity"/>
    <property type="evidence" value="ECO:0007669"/>
    <property type="project" value="UniProtKB-UniRule"/>
</dbReference>
<dbReference type="EC" id="2.3.2.27" evidence="5 18"/>
<dbReference type="GO" id="GO:0008270">
    <property type="term" value="F:zinc ion binding"/>
    <property type="evidence" value="ECO:0007669"/>
    <property type="project" value="UniProtKB-KW"/>
</dbReference>
<dbReference type="GO" id="GO:0097505">
    <property type="term" value="C:Rad6-Rad18 complex"/>
    <property type="evidence" value="ECO:0007669"/>
    <property type="project" value="TreeGrafter"/>
</dbReference>
<evidence type="ECO:0000256" key="1">
    <source>
        <dbReference type="ARBA" id="ARBA00000900"/>
    </source>
</evidence>
<dbReference type="GO" id="GO:0003697">
    <property type="term" value="F:single-stranded DNA binding"/>
    <property type="evidence" value="ECO:0007669"/>
    <property type="project" value="UniProtKB-UniRule"/>
</dbReference>
<dbReference type="PROSITE" id="PS51908">
    <property type="entry name" value="ZF_UBZ4"/>
    <property type="match status" value="1"/>
</dbReference>
<evidence type="ECO:0000313" key="24">
    <source>
        <dbReference type="Proteomes" id="UP000000707"/>
    </source>
</evidence>
<comment type="subcellular location">
    <subcellularLocation>
        <location evidence="2 18">Nucleus</location>
    </subcellularLocation>
</comment>
<reference evidence="23 24" key="1">
    <citation type="journal article" date="2011" name="Proc. Natl. Acad. Sci. U.S.A.">
        <title>Comparative genomics of xylose-fermenting fungi for enhanced biofuel production.</title>
        <authorList>
            <person name="Wohlbach D.J."/>
            <person name="Kuo A."/>
            <person name="Sato T.K."/>
            <person name="Potts K.M."/>
            <person name="Salamov A.A."/>
            <person name="LaButti K.M."/>
            <person name="Sun H."/>
            <person name="Clum A."/>
            <person name="Pangilinan J.L."/>
            <person name="Lindquist E.A."/>
            <person name="Lucas S."/>
            <person name="Lapidus A."/>
            <person name="Jin M."/>
            <person name="Gunawan C."/>
            <person name="Balan V."/>
            <person name="Dale B.E."/>
            <person name="Jeffries T.W."/>
            <person name="Zinkel R."/>
            <person name="Barry K.W."/>
            <person name="Grigoriev I.V."/>
            <person name="Gasch A.P."/>
        </authorList>
    </citation>
    <scope>NUCLEOTIDE SEQUENCE [LARGE SCALE GENOMIC DNA]</scope>
    <source>
        <strain evidence="24">ATCC 10573 / BCRC 21748 / CBS 615 / JCM 9827 / NBRC 10315 / NRRL Y-1498 / VKM Y-70</strain>
    </source>
</reference>
<dbReference type="SMART" id="SM00513">
    <property type="entry name" value="SAP"/>
    <property type="match status" value="1"/>
</dbReference>
<dbReference type="PANTHER" id="PTHR14134">
    <property type="entry name" value="E3 UBIQUITIN-PROTEIN LIGASE RAD18"/>
    <property type="match status" value="1"/>
</dbReference>
<evidence type="ECO:0000256" key="19">
    <source>
        <dbReference type="SAM" id="MobiDB-lite"/>
    </source>
</evidence>
<feature type="compositionally biased region" description="Polar residues" evidence="19">
    <location>
        <begin position="364"/>
        <end position="377"/>
    </location>
</feature>
<dbReference type="SMART" id="SM00184">
    <property type="entry name" value="RING"/>
    <property type="match status" value="1"/>
</dbReference>
<accession>G3BBU1</accession>
<dbReference type="GO" id="GO:0006513">
    <property type="term" value="P:protein monoubiquitination"/>
    <property type="evidence" value="ECO:0007669"/>
    <property type="project" value="InterPro"/>
</dbReference>
<dbReference type="SUPFAM" id="SSF57850">
    <property type="entry name" value="RING/U-box"/>
    <property type="match status" value="1"/>
</dbReference>
<comment type="pathway">
    <text evidence="3 18">Protein modification; protein ubiquitination.</text>
</comment>
<dbReference type="UniPathway" id="UPA00143"/>
<organism evidence="24">
    <name type="scientific">Candida tenuis (strain ATCC 10573 / BCRC 21748 / CBS 615 / JCM 9827 / NBRC 10315 / NRRL Y-1498 / VKM Y-70)</name>
    <name type="common">Yeast</name>
    <name type="synonym">Yamadazyma tenuis</name>
    <dbReference type="NCBI Taxonomy" id="590646"/>
    <lineage>
        <taxon>Eukaryota</taxon>
        <taxon>Fungi</taxon>
        <taxon>Dikarya</taxon>
        <taxon>Ascomycota</taxon>
        <taxon>Saccharomycotina</taxon>
        <taxon>Pichiomycetes</taxon>
        <taxon>Debaryomycetaceae</taxon>
        <taxon>Yamadazyma</taxon>
    </lineage>
</organism>
<dbReference type="Pfam" id="PF02037">
    <property type="entry name" value="SAP"/>
    <property type="match status" value="1"/>
</dbReference>
<keyword evidence="24" id="KW-1185">Reference proteome</keyword>
<evidence type="ECO:0000256" key="4">
    <source>
        <dbReference type="ARBA" id="ARBA00009506"/>
    </source>
</evidence>
<dbReference type="InterPro" id="IPR013083">
    <property type="entry name" value="Znf_RING/FYVE/PHD"/>
</dbReference>
<dbReference type="GO" id="GO:0006301">
    <property type="term" value="P:DNA damage tolerance"/>
    <property type="evidence" value="ECO:0007669"/>
    <property type="project" value="InterPro"/>
</dbReference>
<keyword evidence="12 18" id="KW-0862">Zinc</keyword>
<keyword evidence="14 17" id="KW-0234">DNA repair</keyword>
<dbReference type="GO" id="GO:0006281">
    <property type="term" value="P:DNA repair"/>
    <property type="evidence" value="ECO:0007669"/>
    <property type="project" value="UniProtKB-KW"/>
</dbReference>
<evidence type="ECO:0000256" key="5">
    <source>
        <dbReference type="ARBA" id="ARBA00012483"/>
    </source>
</evidence>
<evidence type="ECO:0000256" key="18">
    <source>
        <dbReference type="RuleBase" id="RU368093"/>
    </source>
</evidence>
<dbReference type="PROSITE" id="PS50800">
    <property type="entry name" value="SAP"/>
    <property type="match status" value="1"/>
</dbReference>
<dbReference type="OrthoDB" id="9049620at2759"/>
<evidence type="ECO:0000256" key="17">
    <source>
        <dbReference type="PROSITE-ProRule" id="PRU01256"/>
    </source>
</evidence>
<evidence type="ECO:0000256" key="15">
    <source>
        <dbReference type="ARBA" id="ARBA00023242"/>
    </source>
</evidence>
<dbReference type="KEGG" id="cten:18247974"/>
<dbReference type="eggNOG" id="KOG0287">
    <property type="taxonomic scope" value="Eukaryota"/>
</dbReference>
<evidence type="ECO:0000256" key="8">
    <source>
        <dbReference type="ARBA" id="ARBA00022723"/>
    </source>
</evidence>
<keyword evidence="9 17" id="KW-0227">DNA damage</keyword>
<sequence length="422" mass="47707">MFDPFAKNLADVTDPSEWKPTKLPMLSQLESLQRCYICKEFLSAPVLTSCNHTFCSSCIRQHLMIKNTCPLCLSNQLESNLRRVVVLEEIVNCFKSLRPFLLDFLQPPSNDSVSSTSDRTEIRSVPKRKLPSPETSSLPDSDDVIIISEEDEPMKRTKLSADEAECPICNKKMEPEFLQNTHIDNCLNGHSDVLPKEKPGGGKKGISAFFKPRAKNNESNSAENALKINHSDFYFNSAEKHVVKEIRLAKLDFNSLSVPKLKEKLHAIGIPTTGSRHQLELRYNQYYILFNANLDSSHPVDVRVLRQRLSRWESSHVAFTNAGNGSIFGGRMSTRSITDKQFSVTEWQQAYHQDFKELTRRARANTQRNLNLKTRTTLESEDSNTHPKPSQGLEGYTPLDSNDVVKEDSEVETSGKKMAQAG</sequence>
<evidence type="ECO:0000256" key="16">
    <source>
        <dbReference type="PROSITE-ProRule" id="PRU00175"/>
    </source>
</evidence>
<dbReference type="Gene3D" id="3.30.40.10">
    <property type="entry name" value="Zinc/RING finger domain, C3HC4 (zinc finger)"/>
    <property type="match status" value="1"/>
</dbReference>